<dbReference type="Proteomes" id="UP000000488">
    <property type="component" value="Chromosome"/>
</dbReference>
<dbReference type="InterPro" id="IPR013783">
    <property type="entry name" value="Ig-like_fold"/>
</dbReference>
<evidence type="ECO:0000256" key="1">
    <source>
        <dbReference type="SAM" id="SignalP"/>
    </source>
</evidence>
<evidence type="ECO:0008006" key="4">
    <source>
        <dbReference type="Google" id="ProtNLM"/>
    </source>
</evidence>
<dbReference type="KEGG" id="mfu:LILAB_12605"/>
<organism evidence="2 3">
    <name type="scientific">Myxococcus fulvus (strain ATCC BAA-855 / HW-1)</name>
    <dbReference type="NCBI Taxonomy" id="483219"/>
    <lineage>
        <taxon>Bacteria</taxon>
        <taxon>Pseudomonadati</taxon>
        <taxon>Myxococcota</taxon>
        <taxon>Myxococcia</taxon>
        <taxon>Myxococcales</taxon>
        <taxon>Cystobacterineae</taxon>
        <taxon>Myxococcaceae</taxon>
        <taxon>Myxococcus</taxon>
    </lineage>
</organism>
<sequence>MRRAPRALRLLAALLALGTGVGCPPRGPCTEPPPPPLFEGAMFAVGQPLELTIDGVFSSCATAQEDRAQSVTVEVKDPLNRVVPATAELAARGGSAIVRFTPEQTGRYHLVVSFAPVGSVRQSVLHVMEDQRAKAPLAELSTVVECLSVDRTASGTWLCGSQALRGPDAEPQPLGDYFAPTVVAGDVVWVTDSVQVRRHVDEGNGPLRLSASAPFPATGAPANAPPHSRLATPDELLLLDEGHLHRYAYSEAEGLRAMGSVAVADTEYATFEDQVSSLLVRAGSRVLVARLTALPPPEEGLVAEACPFQVNAAGAPEAVPDEPCHRVPGVLAGLEEGVLWTHVTRDAGHSELLRYSAASGRLVLEGVLPVDAPFQSQTLRIRQGPGLPLVFSTHRAENRYAAPQWRADTGTVVPVIQPAPSDRQPPRVGGRYLWLEHWNTLYGVTVYSHPSTP</sequence>
<dbReference type="AlphaFoldDB" id="F8C7M8"/>
<protein>
    <recommendedName>
        <fullName evidence="4">Lipoprotein</fullName>
    </recommendedName>
</protein>
<dbReference type="PROSITE" id="PS50194">
    <property type="entry name" value="FILAMIN_REPEAT"/>
    <property type="match status" value="1"/>
</dbReference>
<name>F8C7M8_MYXFH</name>
<gene>
    <name evidence="2" type="ordered locus">LILAB_12605</name>
</gene>
<dbReference type="EMBL" id="CP002830">
    <property type="protein sequence ID" value="AEI64428.1"/>
    <property type="molecule type" value="Genomic_DNA"/>
</dbReference>
<dbReference type="PROSITE" id="PS51257">
    <property type="entry name" value="PROKAR_LIPOPROTEIN"/>
    <property type="match status" value="1"/>
</dbReference>
<dbReference type="STRING" id="483219.LILAB_12605"/>
<accession>F8C7M8</accession>
<feature type="chain" id="PRO_5003367978" description="Lipoprotein" evidence="1">
    <location>
        <begin position="23"/>
        <end position="453"/>
    </location>
</feature>
<evidence type="ECO:0000313" key="3">
    <source>
        <dbReference type="Proteomes" id="UP000000488"/>
    </source>
</evidence>
<reference evidence="2 3" key="1">
    <citation type="journal article" date="2011" name="J. Bacteriol.">
        <title>Genome sequence of the halotolerant marine bacterium Myxococcus fulvus HW-1.</title>
        <authorList>
            <person name="Li Z.F."/>
            <person name="Li X."/>
            <person name="Liu H."/>
            <person name="Liu X."/>
            <person name="Han K."/>
            <person name="Wu Z.H."/>
            <person name="Hu W."/>
            <person name="Li F.F."/>
            <person name="Li Y.Z."/>
        </authorList>
    </citation>
    <scope>NUCLEOTIDE SEQUENCE [LARGE SCALE GENOMIC DNA]</scope>
    <source>
        <strain evidence="3">ATCC BAA-855 / HW-1</strain>
    </source>
</reference>
<evidence type="ECO:0000313" key="2">
    <source>
        <dbReference type="EMBL" id="AEI64428.1"/>
    </source>
</evidence>
<dbReference type="InterPro" id="IPR017868">
    <property type="entry name" value="Filamin/ABP280_repeat-like"/>
</dbReference>
<feature type="signal peptide" evidence="1">
    <location>
        <begin position="1"/>
        <end position="22"/>
    </location>
</feature>
<keyword evidence="1" id="KW-0732">Signal</keyword>
<dbReference type="Gene3D" id="2.60.40.10">
    <property type="entry name" value="Immunoglobulins"/>
    <property type="match status" value="1"/>
</dbReference>
<proteinExistence type="predicted"/>
<dbReference type="HOGENOM" id="CLU_048280_0_0_7"/>